<dbReference type="PANTHER" id="PTHR34580:SF1">
    <property type="entry name" value="PROTEIN PAFC"/>
    <property type="match status" value="1"/>
</dbReference>
<dbReference type="InterPro" id="IPR036388">
    <property type="entry name" value="WH-like_DNA-bd_sf"/>
</dbReference>
<dbReference type="InterPro" id="IPR036390">
    <property type="entry name" value="WH_DNA-bd_sf"/>
</dbReference>
<dbReference type="SUPFAM" id="SSF46785">
    <property type="entry name" value="Winged helix' DNA-binding domain"/>
    <property type="match status" value="1"/>
</dbReference>
<accession>A0AAW6E9J6</accession>
<comment type="caution">
    <text evidence="3">The sequence shown here is derived from an EMBL/GenBank/DDBJ whole genome shotgun (WGS) entry which is preliminary data.</text>
</comment>
<reference evidence="3" key="1">
    <citation type="submission" date="2023-01" db="EMBL/GenBank/DDBJ databases">
        <title>Human gut microbiome strain richness.</title>
        <authorList>
            <person name="Chen-Liaw A."/>
        </authorList>
    </citation>
    <scope>NUCLEOTIDE SEQUENCE</scope>
    <source>
        <strain evidence="3">1001275st1_F4_1001275B_160808</strain>
    </source>
</reference>
<dbReference type="InterPro" id="IPR026881">
    <property type="entry name" value="WYL_dom"/>
</dbReference>
<dbReference type="PANTHER" id="PTHR34580">
    <property type="match status" value="1"/>
</dbReference>
<organism evidence="3 4">
    <name type="scientific">Ruminococcus bicirculans</name>
    <name type="common">ex Wegman et al. 2014</name>
    <dbReference type="NCBI Taxonomy" id="1160721"/>
    <lineage>
        <taxon>Bacteria</taxon>
        <taxon>Bacillati</taxon>
        <taxon>Bacillota</taxon>
        <taxon>Clostridia</taxon>
        <taxon>Eubacteriales</taxon>
        <taxon>Oscillospiraceae</taxon>
        <taxon>Ruminococcus</taxon>
    </lineage>
</organism>
<dbReference type="InterPro" id="IPR031655">
    <property type="entry name" value="FokI_D3"/>
</dbReference>
<name>A0AAW6E9J6_9FIRM</name>
<sequence>MNAKCRLLCLREMFIKYTDQNNYVSMERIQNYLTSCGYPAHKVTIKDDIDALISSGMEIEYIHNKGYHLRSRPFSLSILKILADAIASFRFLTVDDSEKLLKLLESLCSIYEAPMLRRKIMLTNRVKSDNEQILDNIDVINSAFRNNQQISFDYYDYDINKHLVQRGEKRLCSPFALVMSGECYYVVSYYEKYADTYTNFRLDRMRNIRLVNSAREYLDEKLNLEQYIKSSFSMFSGKSEYVTLRLPLENKYCNIVIDRFGKSVLMLRDKKSDNHFIIHVPVRAEYPQPFFSWIFSFRGKVEIISPIRLKERYTKVLYESCVQQYMN</sequence>
<dbReference type="EMBL" id="JAQMLV010000005">
    <property type="protein sequence ID" value="MDB8744359.1"/>
    <property type="molecule type" value="Genomic_DNA"/>
</dbReference>
<dbReference type="Pfam" id="PF16902">
    <property type="entry name" value="FokI_D3"/>
    <property type="match status" value="1"/>
</dbReference>
<feature type="domain" description="WYL" evidence="1">
    <location>
        <begin position="136"/>
        <end position="209"/>
    </location>
</feature>
<dbReference type="Proteomes" id="UP001211015">
    <property type="component" value="Unassembled WGS sequence"/>
</dbReference>
<dbReference type="AlphaFoldDB" id="A0AAW6E9J6"/>
<gene>
    <name evidence="3" type="ORF">PNU62_04940</name>
</gene>
<protein>
    <submittedName>
        <fullName evidence="3">WYL domain-containing protein</fullName>
    </submittedName>
</protein>
<evidence type="ECO:0000313" key="3">
    <source>
        <dbReference type="EMBL" id="MDB8744359.1"/>
    </source>
</evidence>
<evidence type="ECO:0000259" key="1">
    <source>
        <dbReference type="Pfam" id="PF13280"/>
    </source>
</evidence>
<dbReference type="RefSeq" id="WP_195388208.1">
    <property type="nucleotide sequence ID" value="NZ_JADNGL010000006.1"/>
</dbReference>
<dbReference type="Pfam" id="PF13280">
    <property type="entry name" value="WYL"/>
    <property type="match status" value="1"/>
</dbReference>
<feature type="domain" description="FokI D3" evidence="2">
    <location>
        <begin position="13"/>
        <end position="61"/>
    </location>
</feature>
<evidence type="ECO:0000259" key="2">
    <source>
        <dbReference type="Pfam" id="PF16902"/>
    </source>
</evidence>
<proteinExistence type="predicted"/>
<dbReference type="InterPro" id="IPR051534">
    <property type="entry name" value="CBASS_pafABC_assoc_protein"/>
</dbReference>
<dbReference type="Gene3D" id="1.10.10.10">
    <property type="entry name" value="Winged helix-like DNA-binding domain superfamily/Winged helix DNA-binding domain"/>
    <property type="match status" value="1"/>
</dbReference>
<evidence type="ECO:0000313" key="4">
    <source>
        <dbReference type="Proteomes" id="UP001211015"/>
    </source>
</evidence>
<dbReference type="PROSITE" id="PS52050">
    <property type="entry name" value="WYL"/>
    <property type="match status" value="1"/>
</dbReference>